<keyword evidence="3" id="KW-1185">Reference proteome</keyword>
<sequence length="309" mass="33934">MFLVAPLFSTILHNLVQQERGFTCAAHNPIINGRVRHQIKTTGRFSPAVSGQRDASASFRLRGKLLFSSTSKDSRAVPLTVLCGFLGSINIDAKLVRGRTAAGTDIEGDDLQTCNDDASTSAALPAGIVRLQNSCACCSMSGELLTSVSELMTLSDMRQDDEKFDHIVIEMSGVAEPRSVRNIFQEAIMYDMPLMERASLNTLVTVIDCSTYHDYLRSSRMANVMESPESFYGNEDEMTIVQEDDDWEDNAMGEGGFEGGVCDLLIEQTEVADVVVLNKIDIGKVEGTRQVVAALKSKGEDYRNIIRKE</sequence>
<evidence type="ECO:0000313" key="2">
    <source>
        <dbReference type="EMBL" id="KAL3823845.1"/>
    </source>
</evidence>
<gene>
    <name evidence="2" type="ORF">ACHAXA_004117</name>
</gene>
<dbReference type="InterPro" id="IPR027417">
    <property type="entry name" value="P-loop_NTPase"/>
</dbReference>
<dbReference type="InterPro" id="IPR051927">
    <property type="entry name" value="Zn_Chap_cDPG_Synth"/>
</dbReference>
<dbReference type="Proteomes" id="UP001530377">
    <property type="component" value="Unassembled WGS sequence"/>
</dbReference>
<dbReference type="Gene3D" id="3.40.50.300">
    <property type="entry name" value="P-loop containing nucleotide triphosphate hydrolases"/>
    <property type="match status" value="1"/>
</dbReference>
<organism evidence="2 3">
    <name type="scientific">Cyclostephanos tholiformis</name>
    <dbReference type="NCBI Taxonomy" id="382380"/>
    <lineage>
        <taxon>Eukaryota</taxon>
        <taxon>Sar</taxon>
        <taxon>Stramenopiles</taxon>
        <taxon>Ochrophyta</taxon>
        <taxon>Bacillariophyta</taxon>
        <taxon>Coscinodiscophyceae</taxon>
        <taxon>Thalassiosirophycidae</taxon>
        <taxon>Stephanodiscales</taxon>
        <taxon>Stephanodiscaceae</taxon>
        <taxon>Cyclostephanos</taxon>
    </lineage>
</organism>
<evidence type="ECO:0000313" key="3">
    <source>
        <dbReference type="Proteomes" id="UP001530377"/>
    </source>
</evidence>
<dbReference type="AlphaFoldDB" id="A0ABD3SHB1"/>
<proteinExistence type="predicted"/>
<protein>
    <recommendedName>
        <fullName evidence="1">CobW/HypB/UreG nucleotide-binding domain-containing protein</fullName>
    </recommendedName>
</protein>
<name>A0ABD3SHB1_9STRA</name>
<dbReference type="EMBL" id="JALLPB020000028">
    <property type="protein sequence ID" value="KAL3823845.1"/>
    <property type="molecule type" value="Genomic_DNA"/>
</dbReference>
<accession>A0ABD3SHB1</accession>
<reference evidence="2 3" key="1">
    <citation type="submission" date="2024-10" db="EMBL/GenBank/DDBJ databases">
        <title>Updated reference genomes for cyclostephanoid diatoms.</title>
        <authorList>
            <person name="Roberts W.R."/>
            <person name="Alverson A.J."/>
        </authorList>
    </citation>
    <scope>NUCLEOTIDE SEQUENCE [LARGE SCALE GENOMIC DNA]</scope>
    <source>
        <strain evidence="2 3">AJA228-03</strain>
    </source>
</reference>
<feature type="domain" description="CobW/HypB/UreG nucleotide-binding" evidence="1">
    <location>
        <begin position="80"/>
        <end position="291"/>
    </location>
</feature>
<evidence type="ECO:0000259" key="1">
    <source>
        <dbReference type="Pfam" id="PF02492"/>
    </source>
</evidence>
<comment type="caution">
    <text evidence="2">The sequence shown here is derived from an EMBL/GenBank/DDBJ whole genome shotgun (WGS) entry which is preliminary data.</text>
</comment>
<dbReference type="InterPro" id="IPR003495">
    <property type="entry name" value="CobW/HypB/UreG_nucleotide-bd"/>
</dbReference>
<dbReference type="PANTHER" id="PTHR43603:SF1">
    <property type="entry name" value="ZINC-REGULATED GTPASE METALLOPROTEIN ACTIVATOR 1"/>
    <property type="match status" value="1"/>
</dbReference>
<dbReference type="PANTHER" id="PTHR43603">
    <property type="entry name" value="COBW DOMAIN-CONTAINING PROTEIN DDB_G0274527"/>
    <property type="match status" value="1"/>
</dbReference>
<dbReference type="Pfam" id="PF02492">
    <property type="entry name" value="cobW"/>
    <property type="match status" value="1"/>
</dbReference>
<dbReference type="SUPFAM" id="SSF52540">
    <property type="entry name" value="P-loop containing nucleoside triphosphate hydrolases"/>
    <property type="match status" value="1"/>
</dbReference>